<reference evidence="1" key="1">
    <citation type="submission" date="2018-02" db="EMBL/GenBank/DDBJ databases">
        <title>Rhizophora mucronata_Transcriptome.</title>
        <authorList>
            <person name="Meera S.P."/>
            <person name="Sreeshan A."/>
            <person name="Augustine A."/>
        </authorList>
    </citation>
    <scope>NUCLEOTIDE SEQUENCE</scope>
    <source>
        <tissue evidence="1">Leaf</tissue>
    </source>
</reference>
<protein>
    <submittedName>
        <fullName evidence="1">Uncharacterized protein</fullName>
    </submittedName>
</protein>
<name>A0A2P2QHK0_RHIMU</name>
<organism evidence="1">
    <name type="scientific">Rhizophora mucronata</name>
    <name type="common">Asiatic mangrove</name>
    <dbReference type="NCBI Taxonomy" id="61149"/>
    <lineage>
        <taxon>Eukaryota</taxon>
        <taxon>Viridiplantae</taxon>
        <taxon>Streptophyta</taxon>
        <taxon>Embryophyta</taxon>
        <taxon>Tracheophyta</taxon>
        <taxon>Spermatophyta</taxon>
        <taxon>Magnoliopsida</taxon>
        <taxon>eudicotyledons</taxon>
        <taxon>Gunneridae</taxon>
        <taxon>Pentapetalae</taxon>
        <taxon>rosids</taxon>
        <taxon>fabids</taxon>
        <taxon>Malpighiales</taxon>
        <taxon>Rhizophoraceae</taxon>
        <taxon>Rhizophora</taxon>
    </lineage>
</organism>
<evidence type="ECO:0000313" key="1">
    <source>
        <dbReference type="EMBL" id="MBX66480.1"/>
    </source>
</evidence>
<accession>A0A2P2QHK0</accession>
<proteinExistence type="predicted"/>
<sequence>MLLKLHLTNVLPRLCHSGNSYAKIQRSERKAFNFSYIISPHSLCFFSPLSSLFCSLLFSLKRVSAGCERKRDILFGRVIIA</sequence>
<dbReference type="AlphaFoldDB" id="A0A2P2QHK0"/>
<dbReference type="EMBL" id="GGEC01085996">
    <property type="protein sequence ID" value="MBX66480.1"/>
    <property type="molecule type" value="Transcribed_RNA"/>
</dbReference>